<dbReference type="SMART" id="SM00530">
    <property type="entry name" value="HTH_XRE"/>
    <property type="match status" value="1"/>
</dbReference>
<name>A0A2U2P9S0_9SPHI</name>
<dbReference type="AlphaFoldDB" id="A0A2U2P9S0"/>
<organism evidence="2 3">
    <name type="scientific">Pararcticibacter amylolyticus</name>
    <dbReference type="NCBI Taxonomy" id="2173175"/>
    <lineage>
        <taxon>Bacteria</taxon>
        <taxon>Pseudomonadati</taxon>
        <taxon>Bacteroidota</taxon>
        <taxon>Sphingobacteriia</taxon>
        <taxon>Sphingobacteriales</taxon>
        <taxon>Sphingobacteriaceae</taxon>
        <taxon>Pararcticibacter</taxon>
    </lineage>
</organism>
<sequence length="184" mass="20937">MKKQKTTEAEFASQIQKYLDHFGLKQGDLGKLIGTGATDIRDILSFKRSVGLSRADRIAKVFGLRYYELGNPGHSFPTFNDLPARTRNSIEKREQAEEPEIERNVGLRLPDHVQQVLLSGRLPEEFTSSDILQLLPENIKTQIQSIRITHLLNNGKLRNSVENTKKVRKAPGKGRGETIYRRKN</sequence>
<feature type="domain" description="HTH cro/C1-type" evidence="1">
    <location>
        <begin position="15"/>
        <end position="69"/>
    </location>
</feature>
<keyword evidence="3" id="KW-1185">Reference proteome</keyword>
<dbReference type="Gene3D" id="1.10.260.40">
    <property type="entry name" value="lambda repressor-like DNA-binding domains"/>
    <property type="match status" value="1"/>
</dbReference>
<gene>
    <name evidence="2" type="ORF">DDR33_24060</name>
</gene>
<dbReference type="InterPro" id="IPR010982">
    <property type="entry name" value="Lambda_DNA-bd_dom_sf"/>
</dbReference>
<evidence type="ECO:0000313" key="2">
    <source>
        <dbReference type="EMBL" id="PWG78095.1"/>
    </source>
</evidence>
<evidence type="ECO:0000313" key="3">
    <source>
        <dbReference type="Proteomes" id="UP000245647"/>
    </source>
</evidence>
<protein>
    <recommendedName>
        <fullName evidence="1">HTH cro/C1-type domain-containing protein</fullName>
    </recommendedName>
</protein>
<dbReference type="RefSeq" id="WP_109418356.1">
    <property type="nucleotide sequence ID" value="NZ_QEAS01000035.1"/>
</dbReference>
<dbReference type="EMBL" id="QEAS01000035">
    <property type="protein sequence ID" value="PWG78095.1"/>
    <property type="molecule type" value="Genomic_DNA"/>
</dbReference>
<dbReference type="CDD" id="cd00093">
    <property type="entry name" value="HTH_XRE"/>
    <property type="match status" value="1"/>
</dbReference>
<dbReference type="GO" id="GO:0003677">
    <property type="term" value="F:DNA binding"/>
    <property type="evidence" value="ECO:0007669"/>
    <property type="project" value="InterPro"/>
</dbReference>
<accession>A0A2U2P9S0</accession>
<dbReference type="PROSITE" id="PS50943">
    <property type="entry name" value="HTH_CROC1"/>
    <property type="match status" value="1"/>
</dbReference>
<dbReference type="SUPFAM" id="SSF47413">
    <property type="entry name" value="lambda repressor-like DNA-binding domains"/>
    <property type="match status" value="1"/>
</dbReference>
<dbReference type="OrthoDB" id="1262282at2"/>
<comment type="caution">
    <text evidence="2">The sequence shown here is derived from an EMBL/GenBank/DDBJ whole genome shotgun (WGS) entry which is preliminary data.</text>
</comment>
<proteinExistence type="predicted"/>
<dbReference type="InterPro" id="IPR001387">
    <property type="entry name" value="Cro/C1-type_HTH"/>
</dbReference>
<evidence type="ECO:0000259" key="1">
    <source>
        <dbReference type="PROSITE" id="PS50943"/>
    </source>
</evidence>
<reference evidence="2 3" key="1">
    <citation type="submission" date="2018-04" db="EMBL/GenBank/DDBJ databases">
        <title>Pedobacter chongqingensis sp. nov., isolated from a rottenly hemp rope.</title>
        <authorList>
            <person name="Cai Y."/>
        </authorList>
    </citation>
    <scope>NUCLEOTIDE SEQUENCE [LARGE SCALE GENOMIC DNA]</scope>
    <source>
        <strain evidence="2 3">FJ4-8</strain>
    </source>
</reference>
<dbReference type="Proteomes" id="UP000245647">
    <property type="component" value="Unassembled WGS sequence"/>
</dbReference>